<protein>
    <submittedName>
        <fullName evidence="2">Uncharacterized protein</fullName>
    </submittedName>
</protein>
<reference evidence="3" key="1">
    <citation type="journal article" date="2005" name="Nature">
        <title>The map-based sequence of the rice genome.</title>
        <authorList>
            <consortium name="International rice genome sequencing project (IRGSP)"/>
            <person name="Matsumoto T."/>
            <person name="Wu J."/>
            <person name="Kanamori H."/>
            <person name="Katayose Y."/>
            <person name="Fujisawa M."/>
            <person name="Namiki N."/>
            <person name="Mizuno H."/>
            <person name="Yamamoto K."/>
            <person name="Antonio B.A."/>
            <person name="Baba T."/>
            <person name="Sakata K."/>
            <person name="Nagamura Y."/>
            <person name="Aoki H."/>
            <person name="Arikawa K."/>
            <person name="Arita K."/>
            <person name="Bito T."/>
            <person name="Chiden Y."/>
            <person name="Fujitsuka N."/>
            <person name="Fukunaka R."/>
            <person name="Hamada M."/>
            <person name="Harada C."/>
            <person name="Hayashi A."/>
            <person name="Hijishita S."/>
            <person name="Honda M."/>
            <person name="Hosokawa S."/>
            <person name="Ichikawa Y."/>
            <person name="Idonuma A."/>
            <person name="Iijima M."/>
            <person name="Ikeda M."/>
            <person name="Ikeno M."/>
            <person name="Ito K."/>
            <person name="Ito S."/>
            <person name="Ito T."/>
            <person name="Ito Y."/>
            <person name="Ito Y."/>
            <person name="Iwabuchi A."/>
            <person name="Kamiya K."/>
            <person name="Karasawa W."/>
            <person name="Kurita K."/>
            <person name="Katagiri S."/>
            <person name="Kikuta A."/>
            <person name="Kobayashi H."/>
            <person name="Kobayashi N."/>
            <person name="Machita K."/>
            <person name="Maehara T."/>
            <person name="Masukawa M."/>
            <person name="Mizubayashi T."/>
            <person name="Mukai Y."/>
            <person name="Nagasaki H."/>
            <person name="Nagata Y."/>
            <person name="Naito S."/>
            <person name="Nakashima M."/>
            <person name="Nakama Y."/>
            <person name="Nakamichi Y."/>
            <person name="Nakamura M."/>
            <person name="Meguro A."/>
            <person name="Negishi M."/>
            <person name="Ohta I."/>
            <person name="Ohta T."/>
            <person name="Okamoto M."/>
            <person name="Ono N."/>
            <person name="Saji S."/>
            <person name="Sakaguchi M."/>
            <person name="Sakai K."/>
            <person name="Shibata M."/>
            <person name="Shimokawa T."/>
            <person name="Song J."/>
            <person name="Takazaki Y."/>
            <person name="Terasawa K."/>
            <person name="Tsugane M."/>
            <person name="Tsuji K."/>
            <person name="Ueda S."/>
            <person name="Waki K."/>
            <person name="Yamagata H."/>
            <person name="Yamamoto M."/>
            <person name="Yamamoto S."/>
            <person name="Yamane H."/>
            <person name="Yoshiki S."/>
            <person name="Yoshihara R."/>
            <person name="Yukawa K."/>
            <person name="Zhong H."/>
            <person name="Yano M."/>
            <person name="Yuan Q."/>
            <person name="Ouyang S."/>
            <person name="Liu J."/>
            <person name="Jones K.M."/>
            <person name="Gansberger K."/>
            <person name="Moffat K."/>
            <person name="Hill J."/>
            <person name="Bera J."/>
            <person name="Fadrosh D."/>
            <person name="Jin S."/>
            <person name="Johri S."/>
            <person name="Kim M."/>
            <person name="Overton L."/>
            <person name="Reardon M."/>
            <person name="Tsitrin T."/>
            <person name="Vuong H."/>
            <person name="Weaver B."/>
            <person name="Ciecko A."/>
            <person name="Tallon L."/>
            <person name="Jackson J."/>
            <person name="Pai G."/>
            <person name="Aken S.V."/>
            <person name="Utterback T."/>
            <person name="Reidmuller S."/>
            <person name="Feldblyum T."/>
            <person name="Hsiao J."/>
            <person name="Zismann V."/>
            <person name="Iobst S."/>
            <person name="de Vazeille A.R."/>
            <person name="Buell C.R."/>
            <person name="Ying K."/>
            <person name="Li Y."/>
            <person name="Lu T."/>
            <person name="Huang Y."/>
            <person name="Zhao Q."/>
            <person name="Feng Q."/>
            <person name="Zhang L."/>
            <person name="Zhu J."/>
            <person name="Weng Q."/>
            <person name="Mu J."/>
            <person name="Lu Y."/>
            <person name="Fan D."/>
            <person name="Liu Y."/>
            <person name="Guan J."/>
            <person name="Zhang Y."/>
            <person name="Yu S."/>
            <person name="Liu X."/>
            <person name="Zhang Y."/>
            <person name="Hong G."/>
            <person name="Han B."/>
            <person name="Choisne N."/>
            <person name="Demange N."/>
            <person name="Orjeda G."/>
            <person name="Samain S."/>
            <person name="Cattolico L."/>
            <person name="Pelletier E."/>
            <person name="Couloux A."/>
            <person name="Segurens B."/>
            <person name="Wincker P."/>
            <person name="D'Hont A."/>
            <person name="Scarpelli C."/>
            <person name="Weissenbach J."/>
            <person name="Salanoubat M."/>
            <person name="Quetier F."/>
            <person name="Yu Y."/>
            <person name="Kim H.R."/>
            <person name="Rambo T."/>
            <person name="Currie J."/>
            <person name="Collura K."/>
            <person name="Luo M."/>
            <person name="Yang T."/>
            <person name="Ammiraju J.S.S."/>
            <person name="Engler F."/>
            <person name="Soderlund C."/>
            <person name="Wing R.A."/>
            <person name="Palmer L.E."/>
            <person name="de la Bastide M."/>
            <person name="Spiegel L."/>
            <person name="Nascimento L."/>
            <person name="Zutavern T."/>
            <person name="O'Shaughnessy A."/>
            <person name="Dike S."/>
            <person name="Dedhia N."/>
            <person name="Preston R."/>
            <person name="Balija V."/>
            <person name="McCombie W.R."/>
            <person name="Chow T."/>
            <person name="Chen H."/>
            <person name="Chung M."/>
            <person name="Chen C."/>
            <person name="Shaw J."/>
            <person name="Wu H."/>
            <person name="Hsiao K."/>
            <person name="Chao Y."/>
            <person name="Chu M."/>
            <person name="Cheng C."/>
            <person name="Hour A."/>
            <person name="Lee P."/>
            <person name="Lin S."/>
            <person name="Lin Y."/>
            <person name="Liou J."/>
            <person name="Liu S."/>
            <person name="Hsing Y."/>
            <person name="Raghuvanshi S."/>
            <person name="Mohanty A."/>
            <person name="Bharti A.K."/>
            <person name="Gaur A."/>
            <person name="Gupta V."/>
            <person name="Kumar D."/>
            <person name="Ravi V."/>
            <person name="Vij S."/>
            <person name="Kapur A."/>
            <person name="Khurana P."/>
            <person name="Khurana P."/>
            <person name="Khurana J.P."/>
            <person name="Tyagi A.K."/>
            <person name="Gaikwad K."/>
            <person name="Singh A."/>
            <person name="Dalal V."/>
            <person name="Srivastava S."/>
            <person name="Dixit A."/>
            <person name="Pal A.K."/>
            <person name="Ghazi I.A."/>
            <person name="Yadav M."/>
            <person name="Pandit A."/>
            <person name="Bhargava A."/>
            <person name="Sureshbabu K."/>
            <person name="Batra K."/>
            <person name="Sharma T.R."/>
            <person name="Mohapatra T."/>
            <person name="Singh N.K."/>
            <person name="Messing J."/>
            <person name="Nelson A.B."/>
            <person name="Fuks G."/>
            <person name="Kavchok S."/>
            <person name="Keizer G."/>
            <person name="Linton E."/>
            <person name="Llaca V."/>
            <person name="Song R."/>
            <person name="Tanyolac B."/>
            <person name="Young S."/>
            <person name="Ho-Il K."/>
            <person name="Hahn J.H."/>
            <person name="Sangsakoo G."/>
            <person name="Vanavichit A."/>
            <person name="de Mattos Luiz.A.T."/>
            <person name="Zimmer P.D."/>
            <person name="Malone G."/>
            <person name="Dellagostin O."/>
            <person name="de Oliveira A.C."/>
            <person name="Bevan M."/>
            <person name="Bancroft I."/>
            <person name="Minx P."/>
            <person name="Cordum H."/>
            <person name="Wilson R."/>
            <person name="Cheng Z."/>
            <person name="Jin W."/>
            <person name="Jiang J."/>
            <person name="Leong S.A."/>
            <person name="Iwama H."/>
            <person name="Gojobori T."/>
            <person name="Itoh T."/>
            <person name="Niimura Y."/>
            <person name="Fujii Y."/>
            <person name="Habara T."/>
            <person name="Sakai H."/>
            <person name="Sato Y."/>
            <person name="Wilson G."/>
            <person name="Kumar K."/>
            <person name="McCouch S."/>
            <person name="Juretic N."/>
            <person name="Hoen D."/>
            <person name="Wright S."/>
            <person name="Bruskiewich R."/>
            <person name="Bureau T."/>
            <person name="Miyao A."/>
            <person name="Hirochika H."/>
            <person name="Nishikawa T."/>
            <person name="Kadowaki K."/>
            <person name="Sugiura M."/>
            <person name="Burr B."/>
            <person name="Sasaki T."/>
        </authorList>
    </citation>
    <scope>NUCLEOTIDE SEQUENCE [LARGE SCALE GENOMIC DNA]</scope>
    <source>
        <strain evidence="3">cv. Nipponbare</strain>
    </source>
</reference>
<accession>Q6AVV3</accession>
<feature type="region of interest" description="Disordered" evidence="1">
    <location>
        <begin position="281"/>
        <end position="332"/>
    </location>
</feature>
<sequence length="332" mass="34277">MRPFSGRSSAGGIVLGWYRGHGALEAGTGVTSPMERARRLGSRLANLALGTDLGEGRWMDGSGGAADGETRRMDGGGAGGGSVGAIGREGPGEQAAEEEWIGGATGGETRRMDGGSAGGEECDRRSGDVDPRRRRRRFGRAGVAVGEGVVGARRRMRGAASTRPTDLRYKSDPPGGPKALNLTANTSTTAYEVGAYKSQVAGSSYQRTPIPSISGLRVSPVDRGGDDAVEEEDEGEARWRKGWGVPISDGGTRELWICRAAAVLGSARVSAVVGGARAERRASSRARLREADGGSGGDSFKSCIGKFSIGKPLGNPAAPSPRIDDGVELLPP</sequence>
<proteinExistence type="predicted"/>
<dbReference type="EMBL" id="AC092779">
    <property type="protein sequence ID" value="AAT85067.1"/>
    <property type="molecule type" value="Genomic_DNA"/>
</dbReference>
<evidence type="ECO:0000313" key="3">
    <source>
        <dbReference type="Proteomes" id="UP000000763"/>
    </source>
</evidence>
<feature type="region of interest" description="Disordered" evidence="1">
    <location>
        <begin position="213"/>
        <end position="234"/>
    </location>
</feature>
<name>Q6AVV3_ORYSJ</name>
<evidence type="ECO:0000256" key="1">
    <source>
        <dbReference type="SAM" id="MobiDB-lite"/>
    </source>
</evidence>
<dbReference type="Proteomes" id="UP000000763">
    <property type="component" value="Chromosome 3"/>
</dbReference>
<dbReference type="AlphaFoldDB" id="Q6AVV3"/>
<gene>
    <name evidence="2" type="primary">OSJNBb0024N19.12</name>
</gene>
<feature type="compositionally biased region" description="Basic and acidic residues" evidence="1">
    <location>
        <begin position="281"/>
        <end position="292"/>
    </location>
</feature>
<evidence type="ECO:0000313" key="2">
    <source>
        <dbReference type="EMBL" id="AAT85067.1"/>
    </source>
</evidence>
<organism evidence="2 3">
    <name type="scientific">Oryza sativa subsp. japonica</name>
    <name type="common">Rice</name>
    <dbReference type="NCBI Taxonomy" id="39947"/>
    <lineage>
        <taxon>Eukaryota</taxon>
        <taxon>Viridiplantae</taxon>
        <taxon>Streptophyta</taxon>
        <taxon>Embryophyta</taxon>
        <taxon>Tracheophyta</taxon>
        <taxon>Spermatophyta</taxon>
        <taxon>Magnoliopsida</taxon>
        <taxon>Liliopsida</taxon>
        <taxon>Poales</taxon>
        <taxon>Poaceae</taxon>
        <taxon>BOP clade</taxon>
        <taxon>Oryzoideae</taxon>
        <taxon>Oryzeae</taxon>
        <taxon>Oryzinae</taxon>
        <taxon>Oryza</taxon>
        <taxon>Oryza sativa</taxon>
    </lineage>
</organism>
<feature type="compositionally biased region" description="Basic and acidic residues" evidence="1">
    <location>
        <begin position="121"/>
        <end position="131"/>
    </location>
</feature>
<feature type="region of interest" description="Disordered" evidence="1">
    <location>
        <begin position="155"/>
        <end position="178"/>
    </location>
</feature>
<reference evidence="3" key="2">
    <citation type="journal article" date="2008" name="Nucleic Acids Res.">
        <title>The rice annotation project database (RAP-DB): 2008 update.</title>
        <authorList>
            <consortium name="The rice annotation project (RAP)"/>
        </authorList>
    </citation>
    <scope>GENOME REANNOTATION</scope>
    <source>
        <strain evidence="3">cv. Nipponbare</strain>
    </source>
</reference>
<feature type="region of interest" description="Disordered" evidence="1">
    <location>
        <begin position="105"/>
        <end position="131"/>
    </location>
</feature>